<accession>A0ABS1JB38</accession>
<dbReference type="RefSeq" id="WP_201635444.1">
    <property type="nucleotide sequence ID" value="NZ_JAEQNB010000003.1"/>
</dbReference>
<keyword evidence="2" id="KW-1185">Reference proteome</keyword>
<dbReference type="Gene3D" id="2.40.180.10">
    <property type="entry name" value="Catalase core domain"/>
    <property type="match status" value="1"/>
</dbReference>
<dbReference type="PANTHER" id="PTHR36195:SF4">
    <property type="entry name" value="DOMAIN PROTEIN, PUTATIVE (AFU_ORTHOLOGUE AFUA_5G01990)-RELATED"/>
    <property type="match status" value="1"/>
</dbReference>
<dbReference type="SUPFAM" id="SSF56634">
    <property type="entry name" value="Heme-dependent catalase-like"/>
    <property type="match status" value="1"/>
</dbReference>
<protein>
    <submittedName>
        <fullName evidence="1">Catalase family protein</fullName>
    </submittedName>
</protein>
<dbReference type="EMBL" id="JAEQNB010000003">
    <property type="protein sequence ID" value="MBL0387450.1"/>
    <property type="molecule type" value="Genomic_DNA"/>
</dbReference>
<evidence type="ECO:0000313" key="1">
    <source>
        <dbReference type="EMBL" id="MBL0387450.1"/>
    </source>
</evidence>
<name>A0ABS1JB38_9BACL</name>
<dbReference type="Proteomes" id="UP000602284">
    <property type="component" value="Unassembled WGS sequence"/>
</dbReference>
<dbReference type="InterPro" id="IPR020835">
    <property type="entry name" value="Catalase_sf"/>
</dbReference>
<proteinExistence type="predicted"/>
<dbReference type="CDD" id="cd08152">
    <property type="entry name" value="y4iL_like"/>
    <property type="match status" value="1"/>
</dbReference>
<gene>
    <name evidence="1" type="ORF">JJB07_12380</name>
</gene>
<comment type="caution">
    <text evidence="1">The sequence shown here is derived from an EMBL/GenBank/DDBJ whole genome shotgun (WGS) entry which is preliminary data.</text>
</comment>
<evidence type="ECO:0000313" key="2">
    <source>
        <dbReference type="Proteomes" id="UP000602284"/>
    </source>
</evidence>
<sequence>MNHPLTPFETTLPRDDYYKDRIIAALQKKMKKDYASGSVKRDAHPKNLGLLQAEFTVENNLPDHLRVGIFKEVRTYQAWIRFSNSNGNVQSDVKKDIRGIAIKVLGVEGEKFLPQGEMQTQDFLMVSCPTMPLGTVKMFHEAIYYSIEWSPLVFLFRMLVSGNLSVLKVASQAKLNHTSPLDIRYWSTTPYLFGDDAAVKYSLVPTSQYQSELPAVLSDSYLTEQMEAHLSKQEASFDLLVQKFKDQHSTPIEDASVEWKEADAPFVKVATLRIPMQVFRTAEREALSEDFSFSPGHCLTEHRPIGGINRARMEIYNRLSQFRHQENHRPLVEPAE</sequence>
<organism evidence="1 2">
    <name type="scientific">Tumebacillus amylolyticus</name>
    <dbReference type="NCBI Taxonomy" id="2801339"/>
    <lineage>
        <taxon>Bacteria</taxon>
        <taxon>Bacillati</taxon>
        <taxon>Bacillota</taxon>
        <taxon>Bacilli</taxon>
        <taxon>Bacillales</taxon>
        <taxon>Alicyclobacillaceae</taxon>
        <taxon>Tumebacillus</taxon>
    </lineage>
</organism>
<dbReference type="PANTHER" id="PTHR36195">
    <property type="entry name" value="DOMAIN PROTEIN, PUTATIVE (AFU_ORTHOLOGUE AFUA_5G01990)-RELATED-RELATED"/>
    <property type="match status" value="1"/>
</dbReference>
<reference evidence="1 2" key="1">
    <citation type="submission" date="2021-01" db="EMBL/GenBank/DDBJ databases">
        <title>Tumebacillus sp. strain ITR2 16S ribosomal RNA gene Genome sequencing and assembly.</title>
        <authorList>
            <person name="Kang M."/>
        </authorList>
    </citation>
    <scope>NUCLEOTIDE SEQUENCE [LARGE SCALE GENOMIC DNA]</scope>
    <source>
        <strain evidence="1 2">ITR2</strain>
    </source>
</reference>